<sequence>MVDVTANARPYLRMEHCSFHVRGTVWDSGSCSIPKDDPAVPQPTAVRGLRRIELITTDPEGAALFHQDLLGWRVWDSVAGGFECWIGQRHCASLRPATHGVRPGWYVVFAGARHDGDLVGPDEVTARMVTGRAQHGPWAPGPRRGEPRWVDLHSAEQQRSDEFWASTLGWAVDGDRYLAGDRPLAARSAARLDGRWDWVCHFATEDVREAADRAVAGGGRVVAEVRHPVLDEVVLIADPRGAVLGLTTDTGAWGAAPASTG</sequence>
<dbReference type="EMBL" id="BAAAYK010000038">
    <property type="protein sequence ID" value="GAA3359839.1"/>
    <property type="molecule type" value="Genomic_DNA"/>
</dbReference>
<evidence type="ECO:0000313" key="3">
    <source>
        <dbReference type="Proteomes" id="UP001500483"/>
    </source>
</evidence>
<dbReference type="InterPro" id="IPR037523">
    <property type="entry name" value="VOC_core"/>
</dbReference>
<comment type="caution">
    <text evidence="2">The sequence shown here is derived from an EMBL/GenBank/DDBJ whole genome shotgun (WGS) entry which is preliminary data.</text>
</comment>
<dbReference type="PANTHER" id="PTHR33993:SF10">
    <property type="entry name" value="CONSERVED PROTEIN"/>
    <property type="match status" value="1"/>
</dbReference>
<reference evidence="3" key="1">
    <citation type="journal article" date="2019" name="Int. J. Syst. Evol. Microbiol.">
        <title>The Global Catalogue of Microorganisms (GCM) 10K type strain sequencing project: providing services to taxonomists for standard genome sequencing and annotation.</title>
        <authorList>
            <consortium name="The Broad Institute Genomics Platform"/>
            <consortium name="The Broad Institute Genome Sequencing Center for Infectious Disease"/>
            <person name="Wu L."/>
            <person name="Ma J."/>
        </authorList>
    </citation>
    <scope>NUCLEOTIDE SEQUENCE [LARGE SCALE GENOMIC DNA]</scope>
    <source>
        <strain evidence="3">JCM 9687</strain>
    </source>
</reference>
<dbReference type="InterPro" id="IPR029068">
    <property type="entry name" value="Glyas_Bleomycin-R_OHBP_Dase"/>
</dbReference>
<dbReference type="SUPFAM" id="SSF54593">
    <property type="entry name" value="Glyoxalase/Bleomycin resistance protein/Dihydroxybiphenyl dioxygenase"/>
    <property type="match status" value="1"/>
</dbReference>
<evidence type="ECO:0000259" key="1">
    <source>
        <dbReference type="PROSITE" id="PS51819"/>
    </source>
</evidence>
<evidence type="ECO:0000313" key="2">
    <source>
        <dbReference type="EMBL" id="GAA3359839.1"/>
    </source>
</evidence>
<proteinExistence type="predicted"/>
<gene>
    <name evidence="2" type="ORF">GCM10020366_37450</name>
</gene>
<dbReference type="InterPro" id="IPR052164">
    <property type="entry name" value="Anthracycline_SecMetBiosynth"/>
</dbReference>
<dbReference type="Pfam" id="PF18029">
    <property type="entry name" value="Glyoxalase_6"/>
    <property type="match status" value="1"/>
</dbReference>
<accession>A0ABP6RRA6</accession>
<name>A0ABP6RRA6_9PSEU</name>
<feature type="domain" description="VOC" evidence="1">
    <location>
        <begin position="146"/>
        <end position="249"/>
    </location>
</feature>
<protein>
    <recommendedName>
        <fullName evidence="1">VOC domain-containing protein</fullName>
    </recommendedName>
</protein>
<dbReference type="PROSITE" id="PS51819">
    <property type="entry name" value="VOC"/>
    <property type="match status" value="1"/>
</dbReference>
<dbReference type="Proteomes" id="UP001500483">
    <property type="component" value="Unassembled WGS sequence"/>
</dbReference>
<keyword evidence="3" id="KW-1185">Reference proteome</keyword>
<dbReference type="InterPro" id="IPR041581">
    <property type="entry name" value="Glyoxalase_6"/>
</dbReference>
<dbReference type="Gene3D" id="3.10.180.10">
    <property type="entry name" value="2,3-Dihydroxybiphenyl 1,2-Dioxygenase, domain 1"/>
    <property type="match status" value="1"/>
</dbReference>
<organism evidence="2 3">
    <name type="scientific">Saccharopolyspora gregorii</name>
    <dbReference type="NCBI Taxonomy" id="33914"/>
    <lineage>
        <taxon>Bacteria</taxon>
        <taxon>Bacillati</taxon>
        <taxon>Actinomycetota</taxon>
        <taxon>Actinomycetes</taxon>
        <taxon>Pseudonocardiales</taxon>
        <taxon>Pseudonocardiaceae</taxon>
        <taxon>Saccharopolyspora</taxon>
    </lineage>
</organism>
<dbReference type="PANTHER" id="PTHR33993">
    <property type="entry name" value="GLYOXALASE-RELATED"/>
    <property type="match status" value="1"/>
</dbReference>